<keyword evidence="3" id="KW-1185">Reference proteome</keyword>
<gene>
    <name evidence="2" type="ORF">E2C01_065550</name>
</gene>
<dbReference type="EMBL" id="VSRR010032614">
    <property type="protein sequence ID" value="MPC71278.1"/>
    <property type="molecule type" value="Genomic_DNA"/>
</dbReference>
<evidence type="ECO:0000256" key="1">
    <source>
        <dbReference type="SAM" id="MobiDB-lite"/>
    </source>
</evidence>
<sequence length="167" mass="18399">MEWVAKTGPVGTVGKETRTNCSLSQRPHSGAHPHGSITPSTLRRARHRIITLHSTLLSKKIKEWRQWSGGFQIRADYLGCIGPHERSGSLRLETPSNNLHLLPSPTHPLPIAFSLPRPLPLTTATIKQWCGGGATEVLRHRQRCSSSTSHMLCVPAPPNPPLRLPAR</sequence>
<accession>A0A5B7HRE1</accession>
<dbReference type="AlphaFoldDB" id="A0A5B7HRE1"/>
<organism evidence="2 3">
    <name type="scientific">Portunus trituberculatus</name>
    <name type="common">Swimming crab</name>
    <name type="synonym">Neptunus trituberculatus</name>
    <dbReference type="NCBI Taxonomy" id="210409"/>
    <lineage>
        <taxon>Eukaryota</taxon>
        <taxon>Metazoa</taxon>
        <taxon>Ecdysozoa</taxon>
        <taxon>Arthropoda</taxon>
        <taxon>Crustacea</taxon>
        <taxon>Multicrustacea</taxon>
        <taxon>Malacostraca</taxon>
        <taxon>Eumalacostraca</taxon>
        <taxon>Eucarida</taxon>
        <taxon>Decapoda</taxon>
        <taxon>Pleocyemata</taxon>
        <taxon>Brachyura</taxon>
        <taxon>Eubrachyura</taxon>
        <taxon>Portunoidea</taxon>
        <taxon>Portunidae</taxon>
        <taxon>Portuninae</taxon>
        <taxon>Portunus</taxon>
    </lineage>
</organism>
<dbReference type="Proteomes" id="UP000324222">
    <property type="component" value="Unassembled WGS sequence"/>
</dbReference>
<protein>
    <submittedName>
        <fullName evidence="2">Uncharacterized protein</fullName>
    </submittedName>
</protein>
<feature type="region of interest" description="Disordered" evidence="1">
    <location>
        <begin position="14"/>
        <end position="39"/>
    </location>
</feature>
<evidence type="ECO:0000313" key="3">
    <source>
        <dbReference type="Proteomes" id="UP000324222"/>
    </source>
</evidence>
<comment type="caution">
    <text evidence="2">The sequence shown here is derived from an EMBL/GenBank/DDBJ whole genome shotgun (WGS) entry which is preliminary data.</text>
</comment>
<proteinExistence type="predicted"/>
<reference evidence="2 3" key="1">
    <citation type="submission" date="2019-05" db="EMBL/GenBank/DDBJ databases">
        <title>Another draft genome of Portunus trituberculatus and its Hox gene families provides insights of decapod evolution.</title>
        <authorList>
            <person name="Jeong J.-H."/>
            <person name="Song I."/>
            <person name="Kim S."/>
            <person name="Choi T."/>
            <person name="Kim D."/>
            <person name="Ryu S."/>
            <person name="Kim W."/>
        </authorList>
    </citation>
    <scope>NUCLEOTIDE SEQUENCE [LARGE SCALE GENOMIC DNA]</scope>
    <source>
        <tissue evidence="2">Muscle</tissue>
    </source>
</reference>
<name>A0A5B7HRE1_PORTR</name>
<evidence type="ECO:0000313" key="2">
    <source>
        <dbReference type="EMBL" id="MPC71278.1"/>
    </source>
</evidence>